<accession>A0A8H5PHR9</accession>
<keyword evidence="3" id="KW-1185">Reference proteome</keyword>
<evidence type="ECO:0000313" key="2">
    <source>
        <dbReference type="EMBL" id="KAF5596759.1"/>
    </source>
</evidence>
<dbReference type="InterPro" id="IPR050287">
    <property type="entry name" value="MTA/SAH_deaminase"/>
</dbReference>
<dbReference type="PANTHER" id="PTHR43794">
    <property type="entry name" value="AMINOHYDROLASE SSNA-RELATED"/>
    <property type="match status" value="1"/>
</dbReference>
<evidence type="ECO:0000259" key="1">
    <source>
        <dbReference type="Pfam" id="PF01979"/>
    </source>
</evidence>
<dbReference type="RefSeq" id="XP_036535746.1">
    <property type="nucleotide sequence ID" value="XM_036687149.1"/>
</dbReference>
<proteinExistence type="predicted"/>
<dbReference type="InterPro" id="IPR006680">
    <property type="entry name" value="Amidohydro-rel"/>
</dbReference>
<dbReference type="Gene3D" id="3.20.20.140">
    <property type="entry name" value="Metal-dependent hydrolases"/>
    <property type="match status" value="1"/>
</dbReference>
<organism evidence="2 3">
    <name type="scientific">Gibberella subglutinans</name>
    <name type="common">Fusarium subglutinans</name>
    <dbReference type="NCBI Taxonomy" id="42677"/>
    <lineage>
        <taxon>Eukaryota</taxon>
        <taxon>Fungi</taxon>
        <taxon>Dikarya</taxon>
        <taxon>Ascomycota</taxon>
        <taxon>Pezizomycotina</taxon>
        <taxon>Sordariomycetes</taxon>
        <taxon>Hypocreomycetidae</taxon>
        <taxon>Hypocreales</taxon>
        <taxon>Nectriaceae</taxon>
        <taxon>Fusarium</taxon>
        <taxon>Fusarium fujikuroi species complex</taxon>
    </lineage>
</organism>
<dbReference type="SUPFAM" id="SSF51556">
    <property type="entry name" value="Metallo-dependent hydrolases"/>
    <property type="match status" value="1"/>
</dbReference>
<protein>
    <submittedName>
        <fullName evidence="2">5-methylthioadenosine s-adenosylhomocysteine deaminase</fullName>
    </submittedName>
</protein>
<gene>
    <name evidence="2" type="ORF">FSUBG_8714</name>
</gene>
<name>A0A8H5PHR9_GIBSU</name>
<dbReference type="Pfam" id="PF01979">
    <property type="entry name" value="Amidohydro_1"/>
    <property type="match status" value="1"/>
</dbReference>
<evidence type="ECO:0000313" key="3">
    <source>
        <dbReference type="Proteomes" id="UP000547976"/>
    </source>
</evidence>
<dbReference type="InterPro" id="IPR032466">
    <property type="entry name" value="Metal_Hydrolase"/>
</dbReference>
<dbReference type="OrthoDB" id="194468at2759"/>
<dbReference type="InterPro" id="IPR011059">
    <property type="entry name" value="Metal-dep_hydrolase_composite"/>
</dbReference>
<dbReference type="GO" id="GO:0016810">
    <property type="term" value="F:hydrolase activity, acting on carbon-nitrogen (but not peptide) bonds"/>
    <property type="evidence" value="ECO:0007669"/>
    <property type="project" value="InterPro"/>
</dbReference>
<sequence length="588" mass="64699">MSQSLLSQLWKQLQPSRHNKRHSTQTTQSTIILLQNGLVLQHDEHDSIQVVENTDILIVDGVIKKIGTSVNPPPHAEVVDCTNKIISPGFINTHHHLWQTQLKGYGTDNCWLDYFSDAESAISAFSDSGIRGVFAYGETFLNLQKWDSESCVPNAMSISEPFIKHVENLAQRGPFGNGCVYVGVSFDGYHMPQQEVEKLFRRALKAGRDPDKVGPSVPKALEKFSLFPGPEDDYTIVISHGNYMDDEDFNILKKHRVPLACTPATEAQGSMGWHLLFEPGLITALGADCHCLTSSSLMQAARTALLFSRLQKTLEYKEKGEKIDKFDQTSHDVFNKATIEAARAVGMENEIGSIAVGKRADILIFSKDQSLAFGASAREEPVSAIVTYSEARDIEAVLVNGRFKKWDGKMLLVAKDGKDIGLGQVLKELDQSQRDIRQKRESCNTSIPKGHFRMLTSDPLEEGDYNSNVRTKAQCGEIWDNSFNKANVMLASLLLSICHVKGVLILSYLHHSGICANERQDQVVWNDLKTPLLTSLPITNTSRLAVIATPTAASMLRSIATSIANGATATKMNTLSAPDASLGTGLSI</sequence>
<dbReference type="PANTHER" id="PTHR43794:SF5">
    <property type="entry name" value="CHLOROHYDROLASE FAMILY PROTEIN"/>
    <property type="match status" value="1"/>
</dbReference>
<reference evidence="2 3" key="1">
    <citation type="submission" date="2020-05" db="EMBL/GenBank/DDBJ databases">
        <title>Identification and distribution of gene clusters putatively required for synthesis of sphingolipid metabolism inhibitors in phylogenetically diverse species of the filamentous fungus Fusarium.</title>
        <authorList>
            <person name="Kim H.-S."/>
            <person name="Busman M."/>
            <person name="Brown D.W."/>
            <person name="Divon H."/>
            <person name="Uhlig S."/>
            <person name="Proctor R.H."/>
        </authorList>
    </citation>
    <scope>NUCLEOTIDE SEQUENCE [LARGE SCALE GENOMIC DNA]</scope>
    <source>
        <strain evidence="2 3">NRRL 66333</strain>
    </source>
</reference>
<dbReference type="Gene3D" id="2.30.40.10">
    <property type="entry name" value="Urease, subunit C, domain 1"/>
    <property type="match status" value="2"/>
</dbReference>
<dbReference type="AlphaFoldDB" id="A0A8H5PHR9"/>
<feature type="domain" description="Amidohydrolase-related" evidence="1">
    <location>
        <begin position="232"/>
        <end position="402"/>
    </location>
</feature>
<dbReference type="SUPFAM" id="SSF51338">
    <property type="entry name" value="Composite domain of metallo-dependent hydrolases"/>
    <property type="match status" value="1"/>
</dbReference>
<dbReference type="EMBL" id="JAAOAV010000123">
    <property type="protein sequence ID" value="KAF5596759.1"/>
    <property type="molecule type" value="Genomic_DNA"/>
</dbReference>
<dbReference type="GeneID" id="59321867"/>
<dbReference type="Proteomes" id="UP000547976">
    <property type="component" value="Unassembled WGS sequence"/>
</dbReference>
<comment type="caution">
    <text evidence="2">The sequence shown here is derived from an EMBL/GenBank/DDBJ whole genome shotgun (WGS) entry which is preliminary data.</text>
</comment>